<dbReference type="AlphaFoldDB" id="A0A923S9Z0"/>
<evidence type="ECO:0000256" key="1">
    <source>
        <dbReference type="SAM" id="Coils"/>
    </source>
</evidence>
<evidence type="ECO:0008006" key="4">
    <source>
        <dbReference type="Google" id="ProtNLM"/>
    </source>
</evidence>
<protein>
    <recommendedName>
        <fullName evidence="4">PspA/IM30 family protein</fullName>
    </recommendedName>
</protein>
<evidence type="ECO:0000313" key="3">
    <source>
        <dbReference type="Proteomes" id="UP000620327"/>
    </source>
</evidence>
<gene>
    <name evidence="2" type="ORF">H8Z83_04045</name>
</gene>
<proteinExistence type="predicted"/>
<reference evidence="2" key="1">
    <citation type="submission" date="2020-08" db="EMBL/GenBank/DDBJ databases">
        <title>Genome public.</title>
        <authorList>
            <person name="Liu C."/>
            <person name="Sun Q."/>
        </authorList>
    </citation>
    <scope>NUCLEOTIDE SEQUENCE</scope>
    <source>
        <strain evidence="2">BX15</strain>
    </source>
</reference>
<dbReference type="EMBL" id="JACOQI010000002">
    <property type="protein sequence ID" value="MBC5769492.1"/>
    <property type="molecule type" value="Genomic_DNA"/>
</dbReference>
<evidence type="ECO:0000313" key="2">
    <source>
        <dbReference type="EMBL" id="MBC5769492.1"/>
    </source>
</evidence>
<comment type="caution">
    <text evidence="2">The sequence shown here is derived from an EMBL/GenBank/DDBJ whole genome shotgun (WGS) entry which is preliminary data.</text>
</comment>
<accession>A0A923S9Z0</accession>
<keyword evidence="1" id="KW-0175">Coiled coil</keyword>
<sequence length="271" mass="30205">MGVVIGAVAVVFVLALIIFPGVRGKLKVLVGGFLNIFVEDIAKTPEGAKAVFQQAIEEVQERYNKAGDTLNRFVGEQSSVQKNLNKLYGELKDVESKCESLVRSGNMADAAIFSTRREEILFEISQKEEYLREIEPMVKEAQTVYEAYDKKLRELKKQSRMTVEEMKLRGNMKDLLGDLDELRRDSATDKLLGSVRDGAEDLRKEVDGAIVVHASRTTTKMSMAEKNAAKAQSDAYLQSLATKYNGKPAIQASRSGVTFDAPKSKMKEERK</sequence>
<organism evidence="2 3">
    <name type="scientific">Dysosmobacter segnis</name>
    <dbReference type="NCBI Taxonomy" id="2763042"/>
    <lineage>
        <taxon>Bacteria</taxon>
        <taxon>Bacillati</taxon>
        <taxon>Bacillota</taxon>
        <taxon>Clostridia</taxon>
        <taxon>Eubacteriales</taxon>
        <taxon>Oscillospiraceae</taxon>
        <taxon>Dysosmobacter</taxon>
    </lineage>
</organism>
<dbReference type="Proteomes" id="UP000620327">
    <property type="component" value="Unassembled WGS sequence"/>
</dbReference>
<keyword evidence="3" id="KW-1185">Reference proteome</keyword>
<dbReference type="RefSeq" id="WP_187013837.1">
    <property type="nucleotide sequence ID" value="NZ_JACOQI010000002.1"/>
</dbReference>
<feature type="coiled-coil region" evidence="1">
    <location>
        <begin position="138"/>
        <end position="185"/>
    </location>
</feature>
<name>A0A923S9Z0_9FIRM</name>